<dbReference type="SUPFAM" id="SSF52540">
    <property type="entry name" value="P-loop containing nucleoside triphosphate hydrolases"/>
    <property type="match status" value="1"/>
</dbReference>
<dbReference type="GO" id="GO:0005737">
    <property type="term" value="C:cytoplasm"/>
    <property type="evidence" value="ECO:0007669"/>
    <property type="project" value="TreeGrafter"/>
</dbReference>
<dbReference type="InterPro" id="IPR005654">
    <property type="entry name" value="ATPase_AFG1-like"/>
</dbReference>
<organism evidence="4">
    <name type="scientific">Cyprideis torosa</name>
    <dbReference type="NCBI Taxonomy" id="163714"/>
    <lineage>
        <taxon>Eukaryota</taxon>
        <taxon>Metazoa</taxon>
        <taxon>Ecdysozoa</taxon>
        <taxon>Arthropoda</taxon>
        <taxon>Crustacea</taxon>
        <taxon>Oligostraca</taxon>
        <taxon>Ostracoda</taxon>
        <taxon>Podocopa</taxon>
        <taxon>Podocopida</taxon>
        <taxon>Cytherocopina</taxon>
        <taxon>Cytheroidea</taxon>
        <taxon>Cytherideidae</taxon>
        <taxon>Cyprideis</taxon>
    </lineage>
</organism>
<accession>A0A7R8WUL2</accession>
<reference evidence="4" key="1">
    <citation type="submission" date="2020-11" db="EMBL/GenBank/DDBJ databases">
        <authorList>
            <person name="Tran Van P."/>
        </authorList>
    </citation>
    <scope>NUCLEOTIDE SEQUENCE</scope>
</reference>
<feature type="non-terminal residue" evidence="4">
    <location>
        <position position="340"/>
    </location>
</feature>
<dbReference type="Pfam" id="PF03969">
    <property type="entry name" value="AFG1_ATPase"/>
    <property type="match status" value="1"/>
</dbReference>
<dbReference type="Gene3D" id="3.40.50.300">
    <property type="entry name" value="P-loop containing nucleotide triphosphate hydrolases"/>
    <property type="match status" value="1"/>
</dbReference>
<comment type="similarity">
    <text evidence="1">Belongs to the AFG1 ATPase family.</text>
</comment>
<name>A0A7R8WUL2_9CRUS</name>
<dbReference type="PANTHER" id="PTHR12169:SF6">
    <property type="entry name" value="AFG1-LIKE ATPASE"/>
    <property type="match status" value="1"/>
</dbReference>
<evidence type="ECO:0000256" key="2">
    <source>
        <dbReference type="ARBA" id="ARBA00022741"/>
    </source>
</evidence>
<dbReference type="GO" id="GO:0016887">
    <property type="term" value="F:ATP hydrolysis activity"/>
    <property type="evidence" value="ECO:0007669"/>
    <property type="project" value="InterPro"/>
</dbReference>
<protein>
    <submittedName>
        <fullName evidence="4">Uncharacterized protein</fullName>
    </submittedName>
</protein>
<keyword evidence="2" id="KW-0547">Nucleotide-binding</keyword>
<dbReference type="GO" id="GO:0051301">
    <property type="term" value="P:cell division"/>
    <property type="evidence" value="ECO:0007669"/>
    <property type="project" value="TreeGrafter"/>
</dbReference>
<dbReference type="GO" id="GO:0005524">
    <property type="term" value="F:ATP binding"/>
    <property type="evidence" value="ECO:0007669"/>
    <property type="project" value="UniProtKB-KW"/>
</dbReference>
<evidence type="ECO:0000256" key="1">
    <source>
        <dbReference type="ARBA" id="ARBA00010322"/>
    </source>
</evidence>
<dbReference type="NCBIfam" id="NF040713">
    <property type="entry name" value="ZapE"/>
    <property type="match status" value="1"/>
</dbReference>
<dbReference type="AlphaFoldDB" id="A0A7R8WUL2"/>
<keyword evidence="3" id="KW-0067">ATP-binding</keyword>
<gene>
    <name evidence="4" type="ORF">CTOB1V02_LOCUS15996</name>
</gene>
<dbReference type="OrthoDB" id="548867at2759"/>
<dbReference type="EMBL" id="OB697481">
    <property type="protein sequence ID" value="CAD7238181.1"/>
    <property type="molecule type" value="Genomic_DNA"/>
</dbReference>
<dbReference type="CDD" id="cd00267">
    <property type="entry name" value="ABC_ATPase"/>
    <property type="match status" value="1"/>
</dbReference>
<dbReference type="PANTHER" id="PTHR12169">
    <property type="entry name" value="ATPASE N2B"/>
    <property type="match status" value="1"/>
</dbReference>
<proteinExistence type="inferred from homology"/>
<dbReference type="GO" id="GO:0032153">
    <property type="term" value="C:cell division site"/>
    <property type="evidence" value="ECO:0007669"/>
    <property type="project" value="TreeGrafter"/>
</dbReference>
<evidence type="ECO:0000313" key="4">
    <source>
        <dbReference type="EMBL" id="CAD7238181.1"/>
    </source>
</evidence>
<evidence type="ECO:0000256" key="3">
    <source>
        <dbReference type="ARBA" id="ARBA00022840"/>
    </source>
</evidence>
<sequence length="340" mass="38531">MHDDYQEAVVRKLQEIADELETTPHRTLREGESKKAGLKKLFSLGRKPAAPETVTPVRGLYIWGGVGRGKTHLVDLFFENQPGEQKLRLHFHRFMVLVHEELRKLGQVSDPLELVARDFAAKTRLLCLDEMHVHDITDAMLLGELFRHLFDRGVTLITTSNVAPDGLYATGLQRQRFLPAIALLQKHTEVVHVGGDMDYRLRALEQAGTYHLGGGELTDEKLKKEFHALTGIERHQGDSSLTINGRQMPAVMWDDGIAWFEFSDMCESPRSASDYIQIGEYFHTVIVSNIPVMGTLQDDAARRFVNMIDEFYDRSVNLVVSAAAEAEHLYTGKRLAFEFE</sequence>
<dbReference type="InterPro" id="IPR027417">
    <property type="entry name" value="P-loop_NTPase"/>
</dbReference>